<feature type="signal peptide" evidence="2">
    <location>
        <begin position="1"/>
        <end position="23"/>
    </location>
</feature>
<accession>A0A1Y5SNR0</accession>
<feature type="transmembrane region" description="Helical" evidence="1">
    <location>
        <begin position="39"/>
        <end position="60"/>
    </location>
</feature>
<reference evidence="3 4" key="1">
    <citation type="submission" date="2017-03" db="EMBL/GenBank/DDBJ databases">
        <authorList>
            <person name="Afonso C.L."/>
            <person name="Miller P.J."/>
            <person name="Scott M.A."/>
            <person name="Spackman E."/>
            <person name="Goraichik I."/>
            <person name="Dimitrov K.M."/>
            <person name="Suarez D.L."/>
            <person name="Swayne D.E."/>
        </authorList>
    </citation>
    <scope>NUCLEOTIDE SEQUENCE [LARGE SCALE GENOMIC DNA]</scope>
    <source>
        <strain evidence="3 4">CECT 8287</strain>
    </source>
</reference>
<feature type="chain" id="PRO_5012825429" evidence="2">
    <location>
        <begin position="24"/>
        <end position="68"/>
    </location>
</feature>
<dbReference type="AlphaFoldDB" id="A0A1Y5SNR0"/>
<evidence type="ECO:0000313" key="3">
    <source>
        <dbReference type="EMBL" id="SLN44914.1"/>
    </source>
</evidence>
<organism evidence="3 4">
    <name type="scientific">Roseovarius litorisediminis</name>
    <dbReference type="NCBI Taxonomy" id="1312363"/>
    <lineage>
        <taxon>Bacteria</taxon>
        <taxon>Pseudomonadati</taxon>
        <taxon>Pseudomonadota</taxon>
        <taxon>Alphaproteobacteria</taxon>
        <taxon>Rhodobacterales</taxon>
        <taxon>Roseobacteraceae</taxon>
        <taxon>Roseovarius</taxon>
    </lineage>
</organism>
<keyword evidence="4" id="KW-1185">Reference proteome</keyword>
<gene>
    <name evidence="3" type="ORF">PEL8287_02294</name>
</gene>
<evidence type="ECO:0000256" key="2">
    <source>
        <dbReference type="SAM" id="SignalP"/>
    </source>
</evidence>
<keyword evidence="1" id="KW-1133">Transmembrane helix</keyword>
<protein>
    <submittedName>
        <fullName evidence="3">Uncharacterized protein</fullName>
    </submittedName>
</protein>
<keyword evidence="2" id="KW-0732">Signal</keyword>
<keyword evidence="1" id="KW-0812">Transmembrane</keyword>
<evidence type="ECO:0000256" key="1">
    <source>
        <dbReference type="SAM" id="Phobius"/>
    </source>
</evidence>
<evidence type="ECO:0000313" key="4">
    <source>
        <dbReference type="Proteomes" id="UP000193827"/>
    </source>
</evidence>
<dbReference type="Proteomes" id="UP000193827">
    <property type="component" value="Unassembled WGS sequence"/>
</dbReference>
<keyword evidence="1" id="KW-0472">Membrane</keyword>
<name>A0A1Y5SNR0_9RHOB</name>
<dbReference type="RefSeq" id="WP_085892504.1">
    <property type="nucleotide sequence ID" value="NZ_FWFL01000005.1"/>
</dbReference>
<dbReference type="EMBL" id="FWFL01000005">
    <property type="protein sequence ID" value="SLN44914.1"/>
    <property type="molecule type" value="Genomic_DNA"/>
</dbReference>
<proteinExistence type="predicted"/>
<sequence>MKKFTTLAAAAAVALSAAAPVVADEAKVNADPFVSSQGQIGIGVGGAVLGTLIAVAIAVAKIESSDDT</sequence>